<feature type="non-terminal residue" evidence="2">
    <location>
        <position position="874"/>
    </location>
</feature>
<protein>
    <submittedName>
        <fullName evidence="2">Zinc finger C3H1 domain-containing protein</fullName>
    </submittedName>
</protein>
<evidence type="ECO:0000313" key="3">
    <source>
        <dbReference type="Proteomes" id="UP001150925"/>
    </source>
</evidence>
<dbReference type="InterPro" id="IPR019607">
    <property type="entry name" value="Putative_zinc-finger_domain"/>
</dbReference>
<dbReference type="AlphaFoldDB" id="A0A9W8E4K5"/>
<evidence type="ECO:0000259" key="1">
    <source>
        <dbReference type="Pfam" id="PF10650"/>
    </source>
</evidence>
<dbReference type="Pfam" id="PF10650">
    <property type="entry name" value="zf-C3H1"/>
    <property type="match status" value="1"/>
</dbReference>
<dbReference type="OrthoDB" id="1922977at2759"/>
<name>A0A9W8E4K5_9FUNG</name>
<keyword evidence="3" id="KW-1185">Reference proteome</keyword>
<dbReference type="Proteomes" id="UP001150925">
    <property type="component" value="Unassembled WGS sequence"/>
</dbReference>
<comment type="caution">
    <text evidence="2">The sequence shown here is derived from an EMBL/GenBank/DDBJ whole genome shotgun (WGS) entry which is preliminary data.</text>
</comment>
<accession>A0A9W8E4K5</accession>
<organism evidence="2 3">
    <name type="scientific">Dispira parvispora</name>
    <dbReference type="NCBI Taxonomy" id="1520584"/>
    <lineage>
        <taxon>Eukaryota</taxon>
        <taxon>Fungi</taxon>
        <taxon>Fungi incertae sedis</taxon>
        <taxon>Zoopagomycota</taxon>
        <taxon>Kickxellomycotina</taxon>
        <taxon>Dimargaritomycetes</taxon>
        <taxon>Dimargaritales</taxon>
        <taxon>Dimargaritaceae</taxon>
        <taxon>Dispira</taxon>
    </lineage>
</organism>
<feature type="domain" description="Putative zinc-finger" evidence="1">
    <location>
        <begin position="125"/>
        <end position="146"/>
    </location>
</feature>
<proteinExistence type="predicted"/>
<gene>
    <name evidence="2" type="primary">ZFC3H1</name>
    <name evidence="2" type="ORF">IWQ62_005580</name>
</gene>
<dbReference type="EMBL" id="JANBPY010002387">
    <property type="protein sequence ID" value="KAJ1955218.1"/>
    <property type="molecule type" value="Genomic_DNA"/>
</dbReference>
<sequence length="874" mass="99913">MEIPTDSVQWHQVSTIKPFHRIGGFLDYDHSRWLWPNDVFPAEELAERLGVHSTSEMKLDGSEADVLLNQVYKEHPFRKMRSDPEPTPPRSTRSLELQAKYRHAKSPSELKTMSVASKIDPMRPLCVFETSGGECRDSQCQSLHFRDLEASPEETLCELLQWNEGEGATEQQHFHNKLMKEMYFFTKEHPDASVDSAIDCVLNFRARYFRTKSLAMKSPEDMETADNTPSETKQCELALVGSHFMESTRLQRAFTQQYGPVDRYWHELTKWARTGIEAINSVRSRTSTPIKGGSSPPSGNSLLYLLAQAQNNTQNTGSCPWFSPCKDSSLPPDWESALIECVHKAYLDVRKIARKPRSLEHLYQRLCVKQFAVTVNISKGRYDVLPLIQAVQVGGSENEKMLWYRCVAMVWSAVRKTPRMLGLWLMLVDLFVGAAHESSDDLELAQSSKDMKKHMVTLFQYLLERFPYEPSLWWRYFCWEEHSQRKDRHLCQMLVHFVNMPTDEETFSHRRSQVLGTILVTLFQFRLSQLAEPQPVLDWFYNLLAAPSNDVVRQLLLVDLTQTKEFTEPPLLVLSTSSWIGKYLSPTVLTYVWTTYIHTVVFRALPAHLFDTNAEAYFLVDPEQLYYVDWTQTQHLPKEDETGTSIENRLNRVQDVLAHLLQLPVITACPVSFAALTYNYWGVLQAVGCPPSAAISALDNICPPGETKPPEVCEILFQLHQDAYYTPDGADRLYFEQVVNRHPCHVAVWNRLAKLVWSATQDPHRVAELLSRAANACFSDRDPIAQDWRFLGVTLAMYNQCLNRVGDGESSVPSGQVEFEQVPSHLQMRMLLLEGPDIAGPVTVAELKAFQQCKAELPSLCSLKLDVPLRQLLT</sequence>
<reference evidence="2" key="1">
    <citation type="submission" date="2022-07" db="EMBL/GenBank/DDBJ databases">
        <title>Phylogenomic reconstructions and comparative analyses of Kickxellomycotina fungi.</title>
        <authorList>
            <person name="Reynolds N.K."/>
            <person name="Stajich J.E."/>
            <person name="Barry K."/>
            <person name="Grigoriev I.V."/>
            <person name="Crous P."/>
            <person name="Smith M.E."/>
        </authorList>
    </citation>
    <scope>NUCLEOTIDE SEQUENCE</scope>
    <source>
        <strain evidence="2">RSA 1196</strain>
    </source>
</reference>
<evidence type="ECO:0000313" key="2">
    <source>
        <dbReference type="EMBL" id="KAJ1955218.1"/>
    </source>
</evidence>